<reference evidence="2 3" key="1">
    <citation type="journal article" date="2019" name="Int. J. Syst. Evol. Microbiol.">
        <title>The Global Catalogue of Microorganisms (GCM) 10K type strain sequencing project: providing services to taxonomists for standard genome sequencing and annotation.</title>
        <authorList>
            <consortium name="The Broad Institute Genomics Platform"/>
            <consortium name="The Broad Institute Genome Sequencing Center for Infectious Disease"/>
            <person name="Wu L."/>
            <person name="Ma J."/>
        </authorList>
    </citation>
    <scope>NUCLEOTIDE SEQUENCE [LARGE SCALE GENOMIC DNA]</scope>
    <source>
        <strain evidence="2 3">JCM 11896</strain>
    </source>
</reference>
<name>A0ABN1Y1X8_9PSEU</name>
<dbReference type="GO" id="GO:0032259">
    <property type="term" value="P:methylation"/>
    <property type="evidence" value="ECO:0007669"/>
    <property type="project" value="UniProtKB-KW"/>
</dbReference>
<organism evidence="2 3">
    <name type="scientific">Pseudonocardia kongjuensis</name>
    <dbReference type="NCBI Taxonomy" id="102227"/>
    <lineage>
        <taxon>Bacteria</taxon>
        <taxon>Bacillati</taxon>
        <taxon>Actinomycetota</taxon>
        <taxon>Actinomycetes</taxon>
        <taxon>Pseudonocardiales</taxon>
        <taxon>Pseudonocardiaceae</taxon>
        <taxon>Pseudonocardia</taxon>
    </lineage>
</organism>
<dbReference type="Proteomes" id="UP001501414">
    <property type="component" value="Unassembled WGS sequence"/>
</dbReference>
<gene>
    <name evidence="2" type="ORF">GCM10009613_45740</name>
</gene>
<accession>A0ABN1Y1X8</accession>
<sequence length="321" mass="33868">MTAPLQGAAGSQSCPPDWLALREPADADARSATLAAALRDALPPGPLLVRDLGCGTGSMSRWLAPLLHRRRDDRPAQADRPAPPDHPAHPHRSTRPAPPDLPAPPDQPAQPDQPAPPDQHWMLHDRDAELLRHAVADLPAGVTGEAAPGDLTALDATALAGTSLVTASALLDMLTADEIEALADACTGAGVPALLTLSVTGRVRFDPADPLDRELAAAFDDHQRRVTGGRRLLGPDAAAAATDAFTRRGARVRTAETPWQLGPDRPGLLREWLAGWLDAACEQRPELNGPAGAYRDRRDREQAAGTLRVTVGHADLLALPA</sequence>
<dbReference type="RefSeq" id="WP_344025865.1">
    <property type="nucleotide sequence ID" value="NZ_BAAAJK010000030.1"/>
</dbReference>
<keyword evidence="2" id="KW-0808">Transferase</keyword>
<dbReference type="InterPro" id="IPR029063">
    <property type="entry name" value="SAM-dependent_MTases_sf"/>
</dbReference>
<feature type="region of interest" description="Disordered" evidence="1">
    <location>
        <begin position="72"/>
        <end position="120"/>
    </location>
</feature>
<keyword evidence="2" id="KW-0489">Methyltransferase</keyword>
<proteinExistence type="predicted"/>
<dbReference type="Gene3D" id="3.40.50.150">
    <property type="entry name" value="Vaccinia Virus protein VP39"/>
    <property type="match status" value="1"/>
</dbReference>
<keyword evidence="3" id="KW-1185">Reference proteome</keyword>
<evidence type="ECO:0000313" key="3">
    <source>
        <dbReference type="Proteomes" id="UP001501414"/>
    </source>
</evidence>
<feature type="region of interest" description="Disordered" evidence="1">
    <location>
        <begin position="1"/>
        <end position="22"/>
    </location>
</feature>
<evidence type="ECO:0000256" key="1">
    <source>
        <dbReference type="SAM" id="MobiDB-lite"/>
    </source>
</evidence>
<evidence type="ECO:0000313" key="2">
    <source>
        <dbReference type="EMBL" id="GAA1395671.1"/>
    </source>
</evidence>
<protein>
    <submittedName>
        <fullName evidence="2">Trans-aconitate methyltransferase</fullName>
    </submittedName>
</protein>
<feature type="compositionally biased region" description="Pro residues" evidence="1">
    <location>
        <begin position="96"/>
        <end position="117"/>
    </location>
</feature>
<dbReference type="GO" id="GO:0008168">
    <property type="term" value="F:methyltransferase activity"/>
    <property type="evidence" value="ECO:0007669"/>
    <property type="project" value="UniProtKB-KW"/>
</dbReference>
<comment type="caution">
    <text evidence="2">The sequence shown here is derived from an EMBL/GenBank/DDBJ whole genome shotgun (WGS) entry which is preliminary data.</text>
</comment>
<feature type="compositionally biased region" description="Basic and acidic residues" evidence="1">
    <location>
        <begin position="72"/>
        <end position="88"/>
    </location>
</feature>
<dbReference type="EMBL" id="BAAAJK010000030">
    <property type="protein sequence ID" value="GAA1395671.1"/>
    <property type="molecule type" value="Genomic_DNA"/>
</dbReference>